<evidence type="ECO:0000256" key="1">
    <source>
        <dbReference type="SAM" id="MobiDB-lite"/>
    </source>
</evidence>
<dbReference type="EMBL" id="KV425569">
    <property type="protein sequence ID" value="KZT25818.1"/>
    <property type="molecule type" value="Genomic_DNA"/>
</dbReference>
<evidence type="ECO:0000313" key="2">
    <source>
        <dbReference type="EMBL" id="KZT25818.1"/>
    </source>
</evidence>
<protein>
    <submittedName>
        <fullName evidence="2">Uncharacterized protein</fullName>
    </submittedName>
</protein>
<reference evidence="2 3" key="1">
    <citation type="journal article" date="2016" name="Mol. Biol. Evol.">
        <title>Comparative Genomics of Early-Diverging Mushroom-Forming Fungi Provides Insights into the Origins of Lignocellulose Decay Capabilities.</title>
        <authorList>
            <person name="Nagy L.G."/>
            <person name="Riley R."/>
            <person name="Tritt A."/>
            <person name="Adam C."/>
            <person name="Daum C."/>
            <person name="Floudas D."/>
            <person name="Sun H."/>
            <person name="Yadav J.S."/>
            <person name="Pangilinan J."/>
            <person name="Larsson K.H."/>
            <person name="Matsuura K."/>
            <person name="Barry K."/>
            <person name="Labutti K."/>
            <person name="Kuo R."/>
            <person name="Ohm R.A."/>
            <person name="Bhattacharya S.S."/>
            <person name="Shirouzu T."/>
            <person name="Yoshinaga Y."/>
            <person name="Martin F.M."/>
            <person name="Grigoriev I.V."/>
            <person name="Hibbett D.S."/>
        </authorList>
    </citation>
    <scope>NUCLEOTIDE SEQUENCE [LARGE SCALE GENOMIC DNA]</scope>
    <source>
        <strain evidence="2 3">HHB14362 ss-1</strain>
    </source>
</reference>
<dbReference type="InParanoid" id="A0A165SXE8"/>
<name>A0A165SXE8_9AGAM</name>
<organism evidence="2 3">
    <name type="scientific">Neolentinus lepideus HHB14362 ss-1</name>
    <dbReference type="NCBI Taxonomy" id="1314782"/>
    <lineage>
        <taxon>Eukaryota</taxon>
        <taxon>Fungi</taxon>
        <taxon>Dikarya</taxon>
        <taxon>Basidiomycota</taxon>
        <taxon>Agaricomycotina</taxon>
        <taxon>Agaricomycetes</taxon>
        <taxon>Gloeophyllales</taxon>
        <taxon>Gloeophyllaceae</taxon>
        <taxon>Neolentinus</taxon>
    </lineage>
</organism>
<sequence>MICTSREENVCTSARQRVKRGEDPHGEDLQIEGDDPHVEQGADPHVEQGAGIVRSDTDTSKVQNRHRTRENDESAKRTREPVQKCEIDTEHSKTSMKRTRESQHEINTGEPVRNGHEKASTKLTQESQYEILNIAPMKDPGREWDSCGWRGTHKRHNIAGGVVKTKTTSRSGERYSLSRDVIEDSRSGGLDRRRINRWSRERYGFAQCLIRTRKEN</sequence>
<feature type="region of interest" description="Disordered" evidence="1">
    <location>
        <begin position="1"/>
        <end position="120"/>
    </location>
</feature>
<accession>A0A165SXE8</accession>
<dbReference type="Proteomes" id="UP000076761">
    <property type="component" value="Unassembled WGS sequence"/>
</dbReference>
<feature type="compositionally biased region" description="Basic and acidic residues" evidence="1">
    <location>
        <begin position="69"/>
        <end position="104"/>
    </location>
</feature>
<evidence type="ECO:0000313" key="3">
    <source>
        <dbReference type="Proteomes" id="UP000076761"/>
    </source>
</evidence>
<proteinExistence type="predicted"/>
<dbReference type="AlphaFoldDB" id="A0A165SXE8"/>
<keyword evidence="3" id="KW-1185">Reference proteome</keyword>
<feature type="compositionally biased region" description="Basic and acidic residues" evidence="1">
    <location>
        <begin position="19"/>
        <end position="46"/>
    </location>
</feature>
<gene>
    <name evidence="2" type="ORF">NEOLEDRAFT_1199157</name>
</gene>